<protein>
    <recommendedName>
        <fullName evidence="4">Poly A polymerase head domain-containing protein</fullName>
    </recommendedName>
</protein>
<keyword evidence="2 3" id="KW-0808">Transferase</keyword>
<evidence type="ECO:0000256" key="1">
    <source>
        <dbReference type="ARBA" id="ARBA00007265"/>
    </source>
</evidence>
<evidence type="ECO:0000313" key="5">
    <source>
        <dbReference type="EMBL" id="KAK9815007.1"/>
    </source>
</evidence>
<evidence type="ECO:0000256" key="3">
    <source>
        <dbReference type="RuleBase" id="RU003953"/>
    </source>
</evidence>
<accession>A0AAW1Q3Q5</accession>
<reference evidence="5 6" key="1">
    <citation type="journal article" date="2024" name="Nat. Commun.">
        <title>Phylogenomics reveals the evolutionary origins of lichenization in chlorophyte algae.</title>
        <authorList>
            <person name="Puginier C."/>
            <person name="Libourel C."/>
            <person name="Otte J."/>
            <person name="Skaloud P."/>
            <person name="Haon M."/>
            <person name="Grisel S."/>
            <person name="Petersen M."/>
            <person name="Berrin J.G."/>
            <person name="Delaux P.M."/>
            <person name="Dal Grande F."/>
            <person name="Keller J."/>
        </authorList>
    </citation>
    <scope>NUCLEOTIDE SEQUENCE [LARGE SCALE GENOMIC DNA]</scope>
    <source>
        <strain evidence="5 6">SAG 2036</strain>
    </source>
</reference>
<evidence type="ECO:0000259" key="4">
    <source>
        <dbReference type="Pfam" id="PF01743"/>
    </source>
</evidence>
<evidence type="ECO:0000256" key="2">
    <source>
        <dbReference type="ARBA" id="ARBA00022679"/>
    </source>
</evidence>
<dbReference type="AlphaFoldDB" id="A0AAW1Q3Q5"/>
<feature type="domain" description="Poly A polymerase head" evidence="4">
    <location>
        <begin position="11"/>
        <end position="80"/>
    </location>
</feature>
<dbReference type="SUPFAM" id="SSF81301">
    <property type="entry name" value="Nucleotidyltransferase"/>
    <property type="match status" value="2"/>
</dbReference>
<dbReference type="PANTHER" id="PTHR43051">
    <property type="entry name" value="POLYNUCLEOTIDE ADENYLYLTRANSFERASE FAMILY PROTEIN"/>
    <property type="match status" value="1"/>
</dbReference>
<name>A0AAW1Q3Q5_9CHLO</name>
<dbReference type="InterPro" id="IPR002646">
    <property type="entry name" value="PolA_pol_head_dom"/>
</dbReference>
<comment type="caution">
    <text evidence="5">The sequence shown here is derived from an EMBL/GenBank/DDBJ whole genome shotgun (WGS) entry which is preliminary data.</text>
</comment>
<dbReference type="GO" id="GO:0001680">
    <property type="term" value="P:tRNA 3'-terminal CCA addition"/>
    <property type="evidence" value="ECO:0007669"/>
    <property type="project" value="UniProtKB-ARBA"/>
</dbReference>
<dbReference type="InterPro" id="IPR052191">
    <property type="entry name" value="tRNA_ntf/polyA_polymerase_I"/>
</dbReference>
<evidence type="ECO:0000313" key="6">
    <source>
        <dbReference type="Proteomes" id="UP001465755"/>
    </source>
</evidence>
<gene>
    <name evidence="5" type="ORF">WJX73_004677</name>
</gene>
<proteinExistence type="inferred from homology"/>
<keyword evidence="6" id="KW-1185">Reference proteome</keyword>
<dbReference type="Gene3D" id="1.10.3090.10">
    <property type="entry name" value="cca-adding enzyme, domain 2"/>
    <property type="match status" value="1"/>
</dbReference>
<dbReference type="InterPro" id="IPR043519">
    <property type="entry name" value="NT_sf"/>
</dbReference>
<organism evidence="5 6">
    <name type="scientific">Symbiochloris irregularis</name>
    <dbReference type="NCBI Taxonomy" id="706552"/>
    <lineage>
        <taxon>Eukaryota</taxon>
        <taxon>Viridiplantae</taxon>
        <taxon>Chlorophyta</taxon>
        <taxon>core chlorophytes</taxon>
        <taxon>Trebouxiophyceae</taxon>
        <taxon>Trebouxiales</taxon>
        <taxon>Trebouxiaceae</taxon>
        <taxon>Symbiochloris</taxon>
    </lineage>
</organism>
<dbReference type="EMBL" id="JALJOQ010000001">
    <property type="protein sequence ID" value="KAK9815007.1"/>
    <property type="molecule type" value="Genomic_DNA"/>
</dbReference>
<keyword evidence="3" id="KW-0694">RNA-binding</keyword>
<dbReference type="GO" id="GO:0003723">
    <property type="term" value="F:RNA binding"/>
    <property type="evidence" value="ECO:0007669"/>
    <property type="project" value="UniProtKB-KW"/>
</dbReference>
<dbReference type="Gene3D" id="3.30.460.10">
    <property type="entry name" value="Beta Polymerase, domain 2"/>
    <property type="match status" value="1"/>
</dbReference>
<dbReference type="SUPFAM" id="SSF81891">
    <property type="entry name" value="Poly A polymerase C-terminal region-like"/>
    <property type="match status" value="1"/>
</dbReference>
<dbReference type="Pfam" id="PF01743">
    <property type="entry name" value="PolyA_pol"/>
    <property type="match status" value="2"/>
</dbReference>
<comment type="similarity">
    <text evidence="1 3">Belongs to the tRNA nucleotidyltransferase/poly(A) polymerase family.</text>
</comment>
<dbReference type="GO" id="GO:0016779">
    <property type="term" value="F:nucleotidyltransferase activity"/>
    <property type="evidence" value="ECO:0007669"/>
    <property type="project" value="InterPro"/>
</dbReference>
<dbReference type="PANTHER" id="PTHR43051:SF1">
    <property type="entry name" value="POLYNUCLEOTIDE ADENYLYLTRANSFERASE FAMILY PROTEIN"/>
    <property type="match status" value="1"/>
</dbReference>
<sequence>MLKPRPNSQGTYLVGGAKRDLLLGRTPKDHDLLSSAALAGVKRLVKQTVKVGRRHPIIHVRRGSTIHEVSSFETNMDAQNVPRDVGALLSGKVHCPLFHGLHYSLALRANVANPADHASSIAWRMLCQQARQTKPPWSTVRGENAASCDFTINALMYDPFSGILYDYTGGVADRQQRVVRCVGEAVANFEDDPARMLRAVRHAGRAGAALP</sequence>
<dbReference type="Proteomes" id="UP001465755">
    <property type="component" value="Unassembled WGS sequence"/>
</dbReference>
<feature type="domain" description="Poly A polymerase head" evidence="4">
    <location>
        <begin position="142"/>
        <end position="180"/>
    </location>
</feature>